<dbReference type="AlphaFoldDB" id="A0A834MPD5"/>
<dbReference type="InterPro" id="IPR001810">
    <property type="entry name" value="F-box_dom"/>
</dbReference>
<dbReference type="Gene3D" id="3.80.10.10">
    <property type="entry name" value="Ribonuclease Inhibitor"/>
    <property type="match status" value="1"/>
</dbReference>
<reference evidence="2" key="1">
    <citation type="submission" date="2020-08" db="EMBL/GenBank/DDBJ databases">
        <title>Genome sequencing and assembly of the red palm weevil Rhynchophorus ferrugineus.</title>
        <authorList>
            <person name="Dias G.B."/>
            <person name="Bergman C.M."/>
            <person name="Manee M."/>
        </authorList>
    </citation>
    <scope>NUCLEOTIDE SEQUENCE</scope>
    <source>
        <strain evidence="2">AA-2017</strain>
        <tissue evidence="2">Whole larva</tissue>
    </source>
</reference>
<gene>
    <name evidence="2" type="ORF">GWI33_002542</name>
</gene>
<evidence type="ECO:0000313" key="3">
    <source>
        <dbReference type="Proteomes" id="UP000625711"/>
    </source>
</evidence>
<keyword evidence="3" id="KW-1185">Reference proteome</keyword>
<comment type="caution">
    <text evidence="2">The sequence shown here is derived from an EMBL/GenBank/DDBJ whole genome shotgun (WGS) entry which is preliminary data.</text>
</comment>
<dbReference type="OrthoDB" id="10257471at2759"/>
<sequence>MSVGDMLLDDSWFIQNTLPYVFMWLNAQDLLSCSMVCKSWNALALETRFWQSAKFENCLLNFNDMAEFLCKQKTCHLNLVNCLYMLNKNLIEALKTLKNLTTLELSAATLNLIEQLPEINSNLHIIRANVICGVVGSNLNLDFLKRLPRLYELKLHCDRQLTGEFEYLNYCRNLRHLCLVGVKNLKSMNISESEATGCERLKSLALGDCFQLPNTFGELFIKKFSNLEHLRLENCRDSHIASILYSISDLKLLRTLELIEINADKNFSESLGYCTQITDLVVVPNLHRYHMATYNHRIFLGVVSLRDNLKHFTWGFSPKYLSYINKVLEQENSIPFQCELLDPINTNIFVAIDNMNLLLKQKMKNTCVKIECKEYTGDLFL</sequence>
<name>A0A834MPD5_RHYFE</name>
<dbReference type="Proteomes" id="UP000625711">
    <property type="component" value="Unassembled WGS sequence"/>
</dbReference>
<proteinExistence type="predicted"/>
<feature type="domain" description="F-box" evidence="1">
    <location>
        <begin position="20"/>
        <end position="52"/>
    </location>
</feature>
<evidence type="ECO:0000259" key="1">
    <source>
        <dbReference type="Pfam" id="PF12937"/>
    </source>
</evidence>
<dbReference type="Pfam" id="PF12937">
    <property type="entry name" value="F-box-like"/>
    <property type="match status" value="1"/>
</dbReference>
<evidence type="ECO:0000313" key="2">
    <source>
        <dbReference type="EMBL" id="KAF7287174.1"/>
    </source>
</evidence>
<organism evidence="2 3">
    <name type="scientific">Rhynchophorus ferrugineus</name>
    <name type="common">Red palm weevil</name>
    <name type="synonym">Curculio ferrugineus</name>
    <dbReference type="NCBI Taxonomy" id="354439"/>
    <lineage>
        <taxon>Eukaryota</taxon>
        <taxon>Metazoa</taxon>
        <taxon>Ecdysozoa</taxon>
        <taxon>Arthropoda</taxon>
        <taxon>Hexapoda</taxon>
        <taxon>Insecta</taxon>
        <taxon>Pterygota</taxon>
        <taxon>Neoptera</taxon>
        <taxon>Endopterygota</taxon>
        <taxon>Coleoptera</taxon>
        <taxon>Polyphaga</taxon>
        <taxon>Cucujiformia</taxon>
        <taxon>Curculionidae</taxon>
        <taxon>Dryophthorinae</taxon>
        <taxon>Rhynchophorus</taxon>
    </lineage>
</organism>
<dbReference type="InterPro" id="IPR032675">
    <property type="entry name" value="LRR_dom_sf"/>
</dbReference>
<dbReference type="SUPFAM" id="SSF52047">
    <property type="entry name" value="RNI-like"/>
    <property type="match status" value="1"/>
</dbReference>
<dbReference type="EMBL" id="JAACXV010000016">
    <property type="protein sequence ID" value="KAF7287174.1"/>
    <property type="molecule type" value="Genomic_DNA"/>
</dbReference>
<protein>
    <recommendedName>
        <fullName evidence="1">F-box domain-containing protein</fullName>
    </recommendedName>
</protein>
<accession>A0A834MPD5</accession>